<evidence type="ECO:0000313" key="1">
    <source>
        <dbReference type="EMBL" id="CAD1830420.1"/>
    </source>
</evidence>
<sequence length="160" mass="16074">MKNVGCGPLAVVAAERGAAERRRWDAAAATMRVAAAASCGIRAPSGGGSGALRDEAKKVGCGSGNGASGNSGIGRNRKPKVESAAAQSWDGYGGVLADREGAVTVFWLAGSQAFNSSAGANAIHSSLCVDPDLLCHTTIHDLLSTLHIAVVNGRVEAGFV</sequence>
<name>A0A6V7PHR6_ANACO</name>
<gene>
    <name evidence="1" type="ORF">CB5_LOCUS13631</name>
</gene>
<organism evidence="1">
    <name type="scientific">Ananas comosus var. bracteatus</name>
    <name type="common">red pineapple</name>
    <dbReference type="NCBI Taxonomy" id="296719"/>
    <lineage>
        <taxon>Eukaryota</taxon>
        <taxon>Viridiplantae</taxon>
        <taxon>Streptophyta</taxon>
        <taxon>Embryophyta</taxon>
        <taxon>Tracheophyta</taxon>
        <taxon>Spermatophyta</taxon>
        <taxon>Magnoliopsida</taxon>
        <taxon>Liliopsida</taxon>
        <taxon>Poales</taxon>
        <taxon>Bromeliaceae</taxon>
        <taxon>Bromelioideae</taxon>
        <taxon>Ananas</taxon>
    </lineage>
</organism>
<dbReference type="EMBL" id="LR862148">
    <property type="protein sequence ID" value="CAD1830420.1"/>
    <property type="molecule type" value="Genomic_DNA"/>
</dbReference>
<protein>
    <submittedName>
        <fullName evidence="1">Uncharacterized protein</fullName>
    </submittedName>
</protein>
<reference evidence="1" key="1">
    <citation type="submission" date="2020-07" db="EMBL/GenBank/DDBJ databases">
        <authorList>
            <person name="Lin J."/>
        </authorList>
    </citation>
    <scope>NUCLEOTIDE SEQUENCE</scope>
</reference>
<proteinExistence type="predicted"/>
<accession>A0A6V7PHR6</accession>
<dbReference type="AlphaFoldDB" id="A0A6V7PHR6"/>